<dbReference type="AlphaFoldDB" id="A0A8E2BES1"/>
<accession>A0A8E2BES1</accession>
<dbReference type="RefSeq" id="WP_184772700.1">
    <property type="nucleotide sequence ID" value="NZ_JACHGI010000016.1"/>
</dbReference>
<organism evidence="1 2">
    <name type="scientific">Aminobacter carboxidus</name>
    <dbReference type="NCBI Taxonomy" id="376165"/>
    <lineage>
        <taxon>Bacteria</taxon>
        <taxon>Pseudomonadati</taxon>
        <taxon>Pseudomonadota</taxon>
        <taxon>Alphaproteobacteria</taxon>
        <taxon>Hyphomicrobiales</taxon>
        <taxon>Phyllobacteriaceae</taxon>
        <taxon>Aminobacter</taxon>
    </lineage>
</organism>
<dbReference type="Proteomes" id="UP000532373">
    <property type="component" value="Unassembled WGS sequence"/>
</dbReference>
<evidence type="ECO:0000313" key="2">
    <source>
        <dbReference type="Proteomes" id="UP000532373"/>
    </source>
</evidence>
<dbReference type="GO" id="GO:0003677">
    <property type="term" value="F:DNA binding"/>
    <property type="evidence" value="ECO:0007669"/>
    <property type="project" value="UniProtKB-KW"/>
</dbReference>
<protein>
    <submittedName>
        <fullName evidence="1">DNA-binding transcriptional LysR family regulator</fullName>
    </submittedName>
</protein>
<name>A0A8E2BES1_9HYPH</name>
<keyword evidence="1" id="KW-0238">DNA-binding</keyword>
<comment type="caution">
    <text evidence="1">The sequence shown here is derived from an EMBL/GenBank/DDBJ whole genome shotgun (WGS) entry which is preliminary data.</text>
</comment>
<sequence>MELASLLPDVPPRIRIHASHSFAISKLSDFLAREPKAGLDVRYMTNQASLESLRAQECELAAIHLPQESFESAPPPIASDGWTQAFIACSASSPVRWD</sequence>
<dbReference type="EMBL" id="JACHGI010000016">
    <property type="protein sequence ID" value="MBB6469373.1"/>
    <property type="molecule type" value="Genomic_DNA"/>
</dbReference>
<reference evidence="1 2" key="1">
    <citation type="submission" date="2020-08" db="EMBL/GenBank/DDBJ databases">
        <title>Genomic Encyclopedia of Type Strains, Phase IV (KMG-IV): sequencing the most valuable type-strain genomes for metagenomic binning, comparative biology and taxonomic classification.</title>
        <authorList>
            <person name="Goeker M."/>
        </authorList>
    </citation>
    <scope>NUCLEOTIDE SEQUENCE [LARGE SCALE GENOMIC DNA]</scope>
    <source>
        <strain evidence="1 2">DSM 17454</strain>
    </source>
</reference>
<evidence type="ECO:0000313" key="1">
    <source>
        <dbReference type="EMBL" id="MBB6469373.1"/>
    </source>
</evidence>
<proteinExistence type="predicted"/>
<gene>
    <name evidence="1" type="ORF">HNQ96_005263</name>
</gene>